<dbReference type="InterPro" id="IPR050930">
    <property type="entry name" value="MFS_Vesicular_Transporter"/>
</dbReference>
<evidence type="ECO:0000256" key="7">
    <source>
        <dbReference type="SAM" id="Phobius"/>
    </source>
</evidence>
<dbReference type="Gene3D" id="1.20.1250.20">
    <property type="entry name" value="MFS general substrate transporter like domains"/>
    <property type="match status" value="1"/>
</dbReference>
<evidence type="ECO:0000256" key="2">
    <source>
        <dbReference type="ARBA" id="ARBA00022448"/>
    </source>
</evidence>
<gene>
    <name evidence="9" type="ORF">CVLEPA_LOCUS11304</name>
</gene>
<keyword evidence="10" id="KW-1185">Reference proteome</keyword>
<accession>A0ABP0FN50</accession>
<comment type="subcellular location">
    <subcellularLocation>
        <location evidence="1">Membrane</location>
        <topology evidence="1">Multi-pass membrane protein</topology>
    </subcellularLocation>
</comment>
<feature type="transmembrane region" description="Helical" evidence="7">
    <location>
        <begin position="396"/>
        <end position="420"/>
    </location>
</feature>
<dbReference type="InterPro" id="IPR036259">
    <property type="entry name" value="MFS_trans_sf"/>
</dbReference>
<keyword evidence="2" id="KW-0813">Transport</keyword>
<feature type="transmembrane region" description="Helical" evidence="7">
    <location>
        <begin position="333"/>
        <end position="353"/>
    </location>
</feature>
<dbReference type="InterPro" id="IPR020846">
    <property type="entry name" value="MFS_dom"/>
</dbReference>
<evidence type="ECO:0000256" key="5">
    <source>
        <dbReference type="ARBA" id="ARBA00023136"/>
    </source>
</evidence>
<comment type="caution">
    <text evidence="9">The sequence shown here is derived from an EMBL/GenBank/DDBJ whole genome shotgun (WGS) entry which is preliminary data.</text>
</comment>
<name>A0ABP0FN50_CLALP</name>
<dbReference type="Proteomes" id="UP001642483">
    <property type="component" value="Unassembled WGS sequence"/>
</dbReference>
<dbReference type="PANTHER" id="PTHR23506:SF23">
    <property type="entry name" value="GH10249P"/>
    <property type="match status" value="1"/>
</dbReference>
<feature type="transmembrane region" description="Helical" evidence="7">
    <location>
        <begin position="359"/>
        <end position="384"/>
    </location>
</feature>
<evidence type="ECO:0000313" key="10">
    <source>
        <dbReference type="Proteomes" id="UP001642483"/>
    </source>
</evidence>
<evidence type="ECO:0000256" key="1">
    <source>
        <dbReference type="ARBA" id="ARBA00004141"/>
    </source>
</evidence>
<feature type="transmembrane region" description="Helical" evidence="7">
    <location>
        <begin position="194"/>
        <end position="212"/>
    </location>
</feature>
<dbReference type="PROSITE" id="PS50850">
    <property type="entry name" value="MFS"/>
    <property type="match status" value="1"/>
</dbReference>
<feature type="region of interest" description="Disordered" evidence="6">
    <location>
        <begin position="56"/>
        <end position="78"/>
    </location>
</feature>
<feature type="domain" description="Major facilitator superfamily (MFS) profile" evidence="8">
    <location>
        <begin position="18"/>
        <end position="450"/>
    </location>
</feature>
<evidence type="ECO:0000256" key="6">
    <source>
        <dbReference type="SAM" id="MobiDB-lite"/>
    </source>
</evidence>
<dbReference type="InterPro" id="IPR011701">
    <property type="entry name" value="MFS"/>
</dbReference>
<evidence type="ECO:0000259" key="8">
    <source>
        <dbReference type="PROSITE" id="PS50850"/>
    </source>
</evidence>
<feature type="transmembrane region" description="Helical" evidence="7">
    <location>
        <begin position="130"/>
        <end position="152"/>
    </location>
</feature>
<dbReference type="CDD" id="cd17384">
    <property type="entry name" value="MFS_SLC18A1_2_VAT1_2"/>
    <property type="match status" value="1"/>
</dbReference>
<feature type="transmembrane region" description="Helical" evidence="7">
    <location>
        <begin position="20"/>
        <end position="40"/>
    </location>
</feature>
<reference evidence="9 10" key="1">
    <citation type="submission" date="2024-02" db="EMBL/GenBank/DDBJ databases">
        <authorList>
            <person name="Daric V."/>
            <person name="Darras S."/>
        </authorList>
    </citation>
    <scope>NUCLEOTIDE SEQUENCE [LARGE SCALE GENOMIC DNA]</scope>
</reference>
<feature type="transmembrane region" description="Helical" evidence="7">
    <location>
        <begin position="267"/>
        <end position="286"/>
    </location>
</feature>
<proteinExistence type="predicted"/>
<feature type="transmembrane region" description="Helical" evidence="7">
    <location>
        <begin position="306"/>
        <end position="326"/>
    </location>
</feature>
<keyword evidence="5 7" id="KW-0472">Membrane</keyword>
<dbReference type="PANTHER" id="PTHR23506">
    <property type="entry name" value="GH10249P"/>
    <property type="match status" value="1"/>
</dbReference>
<sequence length="486" mass="52808">MGFVKERLERLRASNGMAMAIVYATLMLDNMLLTAVVPVLPEYFFRQHLAEAPSNMSSLRHDPNATETPPIPSTTSSTANVTIEPDGDCDMNQELAFLSDENLYIGILFASKPIVQIVANAAVGPISDYIGFDVPMFTGYVIMCFSAVLFAFGKNYSMLLVARAIQGIGSACASTAGMGMLADRYSDEEKRGRALGIALGGLAMGILIGPVFGSVVYELAGKEWVFLVLAIMALFLAVTQLSIYRLNVERRQPGEEGTSLATLLRDPYIVICACAIMLGNMCIGVLETGQPIWMMINMCAPKWALGVAFLPESVSYMVMTYVVALLCQSYPRWLICVIGLYFITAGCVGLPFATKLPELIVPGLVIGSAVGLVDTSMFPVMATLVDQRHKPVYGSVYAIADVAFCVAFIVGPLCAGLVVSTIGFEWLMWIVAMVTFLFTPLVFFLRKPTSQSEEKIPILYHAKNSDFENGDNVFHEAKNGSMVHSD</sequence>
<organism evidence="9 10">
    <name type="scientific">Clavelina lepadiformis</name>
    <name type="common">Light-bulb sea squirt</name>
    <name type="synonym">Ascidia lepadiformis</name>
    <dbReference type="NCBI Taxonomy" id="159417"/>
    <lineage>
        <taxon>Eukaryota</taxon>
        <taxon>Metazoa</taxon>
        <taxon>Chordata</taxon>
        <taxon>Tunicata</taxon>
        <taxon>Ascidiacea</taxon>
        <taxon>Aplousobranchia</taxon>
        <taxon>Clavelinidae</taxon>
        <taxon>Clavelina</taxon>
    </lineage>
</organism>
<evidence type="ECO:0000313" key="9">
    <source>
        <dbReference type="EMBL" id="CAK8681065.1"/>
    </source>
</evidence>
<feature type="transmembrane region" description="Helical" evidence="7">
    <location>
        <begin position="224"/>
        <end position="246"/>
    </location>
</feature>
<dbReference type="Pfam" id="PF07690">
    <property type="entry name" value="MFS_1"/>
    <property type="match status" value="1"/>
</dbReference>
<keyword evidence="3 7" id="KW-0812">Transmembrane</keyword>
<keyword evidence="4 7" id="KW-1133">Transmembrane helix</keyword>
<evidence type="ECO:0000256" key="3">
    <source>
        <dbReference type="ARBA" id="ARBA00022692"/>
    </source>
</evidence>
<dbReference type="SUPFAM" id="SSF103473">
    <property type="entry name" value="MFS general substrate transporter"/>
    <property type="match status" value="1"/>
</dbReference>
<protein>
    <recommendedName>
        <fullName evidence="8">Major facilitator superfamily (MFS) profile domain-containing protein</fullName>
    </recommendedName>
</protein>
<dbReference type="EMBL" id="CAWYQH010000079">
    <property type="protein sequence ID" value="CAK8681065.1"/>
    <property type="molecule type" value="Genomic_DNA"/>
</dbReference>
<evidence type="ECO:0000256" key="4">
    <source>
        <dbReference type="ARBA" id="ARBA00022989"/>
    </source>
</evidence>
<feature type="transmembrane region" description="Helical" evidence="7">
    <location>
        <begin position="426"/>
        <end position="445"/>
    </location>
</feature>